<comment type="caution">
    <text evidence="4">The sequence shown here is derived from an EMBL/GenBank/DDBJ whole genome shotgun (WGS) entry which is preliminary data.</text>
</comment>
<dbReference type="Gene3D" id="1.10.1760.20">
    <property type="match status" value="1"/>
</dbReference>
<organism evidence="4 5">
    <name type="scientific">Rhodovarius crocodyli</name>
    <dbReference type="NCBI Taxonomy" id="1979269"/>
    <lineage>
        <taxon>Bacteria</taxon>
        <taxon>Pseudomonadati</taxon>
        <taxon>Pseudomonadota</taxon>
        <taxon>Alphaproteobacteria</taxon>
        <taxon>Acetobacterales</taxon>
        <taxon>Roseomonadaceae</taxon>
        <taxon>Rhodovarius</taxon>
    </lineage>
</organism>
<comment type="subcellular location">
    <subcellularLocation>
        <location evidence="2">Cell membrane</location>
        <topology evidence="2">Multi-pass membrane protein</topology>
    </subcellularLocation>
</comment>
<dbReference type="GO" id="GO:0005886">
    <property type="term" value="C:plasma membrane"/>
    <property type="evidence" value="ECO:0007669"/>
    <property type="project" value="UniProtKB-SubCell"/>
</dbReference>
<dbReference type="OrthoDB" id="9803495at2"/>
<keyword evidence="3" id="KW-1133">Transmembrane helix</keyword>
<proteinExistence type="inferred from homology"/>
<keyword evidence="2 3" id="KW-0472">Membrane</keyword>
<evidence type="ECO:0000256" key="3">
    <source>
        <dbReference type="SAM" id="Phobius"/>
    </source>
</evidence>
<keyword evidence="3" id="KW-0812">Transmembrane</keyword>
<keyword evidence="5" id="KW-1185">Reference proteome</keyword>
<keyword evidence="2" id="KW-1003">Cell membrane</keyword>
<feature type="transmembrane region" description="Helical" evidence="3">
    <location>
        <begin position="123"/>
        <end position="142"/>
    </location>
</feature>
<evidence type="ECO:0000313" key="5">
    <source>
        <dbReference type="Proteomes" id="UP000282957"/>
    </source>
</evidence>
<protein>
    <recommendedName>
        <fullName evidence="2">Biotin transporter</fullName>
    </recommendedName>
</protein>
<sequence>MPMNLSTPASRTLLRQTAMVLGGTLLLSLSSRVELPMVPVPMTMQTLAVTMIGALYGWRLAAVTVLAWLAQGAVGLPVFAGGVGGIAKLIGPTAGYLWGFVPAAMATGWLVRRAAPGHALLRGFLAMLAGNALCLIPGWAWLATMAGAERAFMLGVAPFLLGAAVKSGLGAALLGATRVMPRQG</sequence>
<feature type="transmembrane region" description="Helical" evidence="3">
    <location>
        <begin position="93"/>
        <end position="111"/>
    </location>
</feature>
<gene>
    <name evidence="4" type="ORF">EOD42_18930</name>
</gene>
<evidence type="ECO:0000256" key="1">
    <source>
        <dbReference type="ARBA" id="ARBA00010692"/>
    </source>
</evidence>
<evidence type="ECO:0000256" key="2">
    <source>
        <dbReference type="PIRNR" id="PIRNR016661"/>
    </source>
</evidence>
<dbReference type="EMBL" id="SACL01000007">
    <property type="protein sequence ID" value="RVT92289.1"/>
    <property type="molecule type" value="Genomic_DNA"/>
</dbReference>
<name>A0A437M3L2_9PROT</name>
<dbReference type="PANTHER" id="PTHR34295:SF1">
    <property type="entry name" value="BIOTIN TRANSPORTER BIOY"/>
    <property type="match status" value="1"/>
</dbReference>
<keyword evidence="2" id="KW-0813">Transport</keyword>
<dbReference type="Pfam" id="PF02632">
    <property type="entry name" value="BioY"/>
    <property type="match status" value="1"/>
</dbReference>
<dbReference type="GO" id="GO:0015225">
    <property type="term" value="F:biotin transmembrane transporter activity"/>
    <property type="evidence" value="ECO:0007669"/>
    <property type="project" value="UniProtKB-UniRule"/>
</dbReference>
<accession>A0A437M3L2</accession>
<feature type="transmembrane region" description="Helical" evidence="3">
    <location>
        <begin position="154"/>
        <end position="176"/>
    </location>
</feature>
<dbReference type="AlphaFoldDB" id="A0A437M3L2"/>
<reference evidence="4 5" key="1">
    <citation type="submission" date="2019-01" db="EMBL/GenBank/DDBJ databases">
        <authorList>
            <person name="Chen W.-M."/>
        </authorList>
    </citation>
    <scope>NUCLEOTIDE SEQUENCE [LARGE SCALE GENOMIC DNA]</scope>
    <source>
        <strain evidence="4 5">CCP-6</strain>
    </source>
</reference>
<dbReference type="PIRSF" id="PIRSF016661">
    <property type="entry name" value="BioY"/>
    <property type="match status" value="1"/>
</dbReference>
<dbReference type="Proteomes" id="UP000282957">
    <property type="component" value="Unassembled WGS sequence"/>
</dbReference>
<dbReference type="PANTHER" id="PTHR34295">
    <property type="entry name" value="BIOTIN TRANSPORTER BIOY"/>
    <property type="match status" value="1"/>
</dbReference>
<dbReference type="InterPro" id="IPR003784">
    <property type="entry name" value="BioY"/>
</dbReference>
<evidence type="ECO:0000313" key="4">
    <source>
        <dbReference type="EMBL" id="RVT92289.1"/>
    </source>
</evidence>
<comment type="similarity">
    <text evidence="1 2">Belongs to the BioY family.</text>
</comment>